<feature type="compositionally biased region" description="Basic and acidic residues" evidence="2">
    <location>
        <begin position="78"/>
        <end position="89"/>
    </location>
</feature>
<feature type="compositionally biased region" description="Polar residues" evidence="2">
    <location>
        <begin position="109"/>
        <end position="121"/>
    </location>
</feature>
<evidence type="ECO:0000313" key="4">
    <source>
        <dbReference type="Proteomes" id="UP000264800"/>
    </source>
</evidence>
<evidence type="ECO:0000313" key="3">
    <source>
        <dbReference type="Ensembl" id="ENSKMAP00000020399.1"/>
    </source>
</evidence>
<protein>
    <submittedName>
        <fullName evidence="3">BCL2 like 12</fullName>
    </submittedName>
</protein>
<name>A0A3Q3B7R7_KRYMA</name>
<accession>A0A3Q3B7R7</accession>
<dbReference type="GO" id="GO:2001236">
    <property type="term" value="P:regulation of extrinsic apoptotic signaling pathway"/>
    <property type="evidence" value="ECO:0007669"/>
    <property type="project" value="TreeGrafter"/>
</dbReference>
<keyword evidence="4" id="KW-1185">Reference proteome</keyword>
<feature type="compositionally biased region" description="Basic and acidic residues" evidence="2">
    <location>
        <begin position="159"/>
        <end position="173"/>
    </location>
</feature>
<dbReference type="AlphaFoldDB" id="A0A3Q3B7R7"/>
<sequence length="366" mass="41094">MSESEGRLSSVSSVSSISLMEIKTETHLVLQAFLERTLSTPYKDRPGTVGGAYDDQNKYSSSSKPQSNSKDGYSSPAEDDRKNAFKDFIKQLPHRNPNLRPKDPKGSLTRISKSKQSQTEVGLSPSSSSDEEDSEKKRKQKQMKIKKRISLFFKKKVKEKKERDKEQRQEDGAGCHPQSPSDLPIDKERDVTQVIISPNHPPQFYNEVAVKLEKIAKNSTKIKTPSPILKPPAAVFDKEALVQQLVQLVCSEGDSMNEKIQADPFLRSRLNRLSYASFAKVLDIFGSTEVTQAPPLPPSSSPTLRRMAVSMEVSRRIVTATGAQRTKGYAERYMESFAPWVKSHGGWVSFLIMQHYEAMQSILIRA</sequence>
<feature type="compositionally biased region" description="Basic residues" evidence="2">
    <location>
        <begin position="137"/>
        <end position="158"/>
    </location>
</feature>
<dbReference type="Proteomes" id="UP000264800">
    <property type="component" value="Unplaced"/>
</dbReference>
<reference evidence="3" key="1">
    <citation type="submission" date="2025-08" db="UniProtKB">
        <authorList>
            <consortium name="Ensembl"/>
        </authorList>
    </citation>
    <scope>IDENTIFICATION</scope>
</reference>
<dbReference type="STRING" id="37003.ENSKMAP00000020399"/>
<dbReference type="GO" id="GO:0006915">
    <property type="term" value="P:apoptotic process"/>
    <property type="evidence" value="ECO:0007669"/>
    <property type="project" value="UniProtKB-KW"/>
</dbReference>
<feature type="compositionally biased region" description="Low complexity" evidence="2">
    <location>
        <begin position="58"/>
        <end position="70"/>
    </location>
</feature>
<reference evidence="3" key="2">
    <citation type="submission" date="2025-09" db="UniProtKB">
        <authorList>
            <consortium name="Ensembl"/>
        </authorList>
    </citation>
    <scope>IDENTIFICATION</scope>
</reference>
<dbReference type="GeneTree" id="ENSGT00940000154318"/>
<evidence type="ECO:0000256" key="1">
    <source>
        <dbReference type="ARBA" id="ARBA00022703"/>
    </source>
</evidence>
<dbReference type="PANTHER" id="PTHR14965:SF2">
    <property type="entry name" value="BCL-2-LIKE PROTEIN 12"/>
    <property type="match status" value="1"/>
</dbReference>
<proteinExistence type="predicted"/>
<organism evidence="3 4">
    <name type="scientific">Kryptolebias marmoratus</name>
    <name type="common">Mangrove killifish</name>
    <name type="synonym">Rivulus marmoratus</name>
    <dbReference type="NCBI Taxonomy" id="37003"/>
    <lineage>
        <taxon>Eukaryota</taxon>
        <taxon>Metazoa</taxon>
        <taxon>Chordata</taxon>
        <taxon>Craniata</taxon>
        <taxon>Vertebrata</taxon>
        <taxon>Euteleostomi</taxon>
        <taxon>Actinopterygii</taxon>
        <taxon>Neopterygii</taxon>
        <taxon>Teleostei</taxon>
        <taxon>Neoteleostei</taxon>
        <taxon>Acanthomorphata</taxon>
        <taxon>Ovalentaria</taxon>
        <taxon>Atherinomorphae</taxon>
        <taxon>Cyprinodontiformes</taxon>
        <taxon>Rivulidae</taxon>
        <taxon>Kryptolebias</taxon>
    </lineage>
</organism>
<keyword evidence="1" id="KW-0053">Apoptosis</keyword>
<evidence type="ECO:0000256" key="2">
    <source>
        <dbReference type="SAM" id="MobiDB-lite"/>
    </source>
</evidence>
<dbReference type="Ensembl" id="ENSKMAT00000020667.1">
    <property type="protein sequence ID" value="ENSKMAP00000020399.1"/>
    <property type="gene ID" value="ENSKMAG00000015150.1"/>
</dbReference>
<dbReference type="PANTHER" id="PTHR14965">
    <property type="entry name" value="SI:CH73-248E21.1"/>
    <property type="match status" value="1"/>
</dbReference>
<feature type="region of interest" description="Disordered" evidence="2">
    <location>
        <begin position="36"/>
        <end position="186"/>
    </location>
</feature>